<gene>
    <name evidence="1" type="ORF">CYLTODRAFT_494779</name>
</gene>
<keyword evidence="2" id="KW-1185">Reference proteome</keyword>
<organism evidence="1 2">
    <name type="scientific">Cylindrobasidium torrendii FP15055 ss-10</name>
    <dbReference type="NCBI Taxonomy" id="1314674"/>
    <lineage>
        <taxon>Eukaryota</taxon>
        <taxon>Fungi</taxon>
        <taxon>Dikarya</taxon>
        <taxon>Basidiomycota</taxon>
        <taxon>Agaricomycotina</taxon>
        <taxon>Agaricomycetes</taxon>
        <taxon>Agaricomycetidae</taxon>
        <taxon>Agaricales</taxon>
        <taxon>Marasmiineae</taxon>
        <taxon>Physalacriaceae</taxon>
        <taxon>Cylindrobasidium</taxon>
    </lineage>
</organism>
<reference evidence="1 2" key="1">
    <citation type="journal article" date="2015" name="Fungal Genet. Biol.">
        <title>Evolution of novel wood decay mechanisms in Agaricales revealed by the genome sequences of Fistulina hepatica and Cylindrobasidium torrendii.</title>
        <authorList>
            <person name="Floudas D."/>
            <person name="Held B.W."/>
            <person name="Riley R."/>
            <person name="Nagy L.G."/>
            <person name="Koehler G."/>
            <person name="Ransdell A.S."/>
            <person name="Younus H."/>
            <person name="Chow J."/>
            <person name="Chiniquy J."/>
            <person name="Lipzen A."/>
            <person name="Tritt A."/>
            <person name="Sun H."/>
            <person name="Haridas S."/>
            <person name="LaButti K."/>
            <person name="Ohm R.A."/>
            <person name="Kues U."/>
            <person name="Blanchette R.A."/>
            <person name="Grigoriev I.V."/>
            <person name="Minto R.E."/>
            <person name="Hibbett D.S."/>
        </authorList>
    </citation>
    <scope>NUCLEOTIDE SEQUENCE [LARGE SCALE GENOMIC DNA]</scope>
    <source>
        <strain evidence="1 2">FP15055 ss-10</strain>
    </source>
</reference>
<name>A0A0D7AW72_9AGAR</name>
<evidence type="ECO:0000313" key="2">
    <source>
        <dbReference type="Proteomes" id="UP000054007"/>
    </source>
</evidence>
<protein>
    <submittedName>
        <fullName evidence="1">Uncharacterized protein</fullName>
    </submittedName>
</protein>
<dbReference type="AlphaFoldDB" id="A0A0D7AW72"/>
<proteinExistence type="predicted"/>
<sequence>MPPPATYMSRSPDLVAEKTVFCRVSDDRVTTRPLLDFISRSERAANLTVELDLPLSDSSYLSSLSEPTYQDFIDIVAEAKRLLLRLEPESFEPNTLAFFTTLKSLVNQPSGARWVAAPHMQTLVLVFSTDCTSHLLVPDAPPELMAMVHTRTWCELTFKVEAEFQIDAAMEGVMILPLQNSATYRGFKARGVDIRVTKTQQVESNEEKILF</sequence>
<accession>A0A0D7AW72</accession>
<dbReference type="EMBL" id="KN880808">
    <property type="protein sequence ID" value="KIY62225.1"/>
    <property type="molecule type" value="Genomic_DNA"/>
</dbReference>
<dbReference type="Proteomes" id="UP000054007">
    <property type="component" value="Unassembled WGS sequence"/>
</dbReference>
<evidence type="ECO:0000313" key="1">
    <source>
        <dbReference type="EMBL" id="KIY62225.1"/>
    </source>
</evidence>